<name>A0A0V0T9A7_9BILA</name>
<accession>A0A0V0T9A7</accession>
<feature type="region of interest" description="Disordered" evidence="1">
    <location>
        <begin position="31"/>
        <end position="50"/>
    </location>
</feature>
<dbReference type="AlphaFoldDB" id="A0A0V0T9A7"/>
<dbReference type="OrthoDB" id="5930402at2759"/>
<organism evidence="2 3">
    <name type="scientific">Trichinella murrelli</name>
    <dbReference type="NCBI Taxonomy" id="144512"/>
    <lineage>
        <taxon>Eukaryota</taxon>
        <taxon>Metazoa</taxon>
        <taxon>Ecdysozoa</taxon>
        <taxon>Nematoda</taxon>
        <taxon>Enoplea</taxon>
        <taxon>Dorylaimia</taxon>
        <taxon>Trichinellida</taxon>
        <taxon>Trichinellidae</taxon>
        <taxon>Trichinella</taxon>
    </lineage>
</organism>
<keyword evidence="3" id="KW-1185">Reference proteome</keyword>
<reference evidence="2 3" key="1">
    <citation type="submission" date="2015-01" db="EMBL/GenBank/DDBJ databases">
        <title>Evolution of Trichinella species and genotypes.</title>
        <authorList>
            <person name="Korhonen P.K."/>
            <person name="Edoardo P."/>
            <person name="Giuseppe L.R."/>
            <person name="Gasser R.B."/>
        </authorList>
    </citation>
    <scope>NUCLEOTIDE SEQUENCE [LARGE SCALE GENOMIC DNA]</scope>
    <source>
        <strain evidence="2">ISS417</strain>
    </source>
</reference>
<proteinExistence type="predicted"/>
<evidence type="ECO:0000313" key="3">
    <source>
        <dbReference type="Proteomes" id="UP000055048"/>
    </source>
</evidence>
<dbReference type="EMBL" id="JYDJ01000434">
    <property type="protein sequence ID" value="KRX35504.1"/>
    <property type="molecule type" value="Genomic_DNA"/>
</dbReference>
<comment type="caution">
    <text evidence="2">The sequence shown here is derived from an EMBL/GenBank/DDBJ whole genome shotgun (WGS) entry which is preliminary data.</text>
</comment>
<dbReference type="Proteomes" id="UP000055048">
    <property type="component" value="Unassembled WGS sequence"/>
</dbReference>
<evidence type="ECO:0000256" key="1">
    <source>
        <dbReference type="SAM" id="MobiDB-lite"/>
    </source>
</evidence>
<gene>
    <name evidence="2" type="ORF">T05_11282</name>
</gene>
<evidence type="ECO:0000313" key="2">
    <source>
        <dbReference type="EMBL" id="KRX35504.1"/>
    </source>
</evidence>
<protein>
    <submittedName>
        <fullName evidence="2">Uncharacterized protein</fullName>
    </submittedName>
</protein>
<sequence>MDFCSVITASSLSPSSAGSLGQFTRACDNHRGPCHHRSASSSSSSERPRLGISAGTVFPLPRGDYTLNLLHSVSYKGLPARLAPSKAAINSSLGRLMCLTGVTRVFAIISFTEISPSRDSTLR</sequence>